<protein>
    <recommendedName>
        <fullName evidence="3">Transposase</fullName>
    </recommendedName>
</protein>
<evidence type="ECO:0008006" key="3">
    <source>
        <dbReference type="Google" id="ProtNLM"/>
    </source>
</evidence>
<organism evidence="1 2">
    <name type="scientific">Streptomyces gibsoniae</name>
    <dbReference type="NCBI Taxonomy" id="3075529"/>
    <lineage>
        <taxon>Bacteria</taxon>
        <taxon>Bacillati</taxon>
        <taxon>Actinomycetota</taxon>
        <taxon>Actinomycetes</taxon>
        <taxon>Kitasatosporales</taxon>
        <taxon>Streptomycetaceae</taxon>
        <taxon>Streptomyces</taxon>
    </lineage>
</organism>
<dbReference type="RefSeq" id="WP_311698582.1">
    <property type="nucleotide sequence ID" value="NZ_JAVREY010000048.1"/>
</dbReference>
<sequence>MRLRLARCTSADLRVWTGLTGPHVQHLIGQLWELVPDTGRGRPWSLPFAARTLLVVLAYRTNLTVGAVPVRVLF</sequence>
<dbReference type="Proteomes" id="UP001183809">
    <property type="component" value="Unassembled WGS sequence"/>
</dbReference>
<keyword evidence="2" id="KW-1185">Reference proteome</keyword>
<gene>
    <name evidence="1" type="ORF">RM764_29650</name>
</gene>
<name>A0ABU2U1M1_9ACTN</name>
<proteinExistence type="predicted"/>
<evidence type="ECO:0000313" key="2">
    <source>
        <dbReference type="Proteomes" id="UP001183809"/>
    </source>
</evidence>
<evidence type="ECO:0000313" key="1">
    <source>
        <dbReference type="EMBL" id="MDT0467119.1"/>
    </source>
</evidence>
<comment type="caution">
    <text evidence="1">The sequence shown here is derived from an EMBL/GenBank/DDBJ whole genome shotgun (WGS) entry which is preliminary data.</text>
</comment>
<reference evidence="2" key="1">
    <citation type="submission" date="2023-07" db="EMBL/GenBank/DDBJ databases">
        <title>30 novel species of actinomycetes from the DSMZ collection.</title>
        <authorList>
            <person name="Nouioui I."/>
        </authorList>
    </citation>
    <scope>NUCLEOTIDE SEQUENCE [LARGE SCALE GENOMIC DNA]</scope>
    <source>
        <strain evidence="2">DSM 41699</strain>
    </source>
</reference>
<dbReference type="EMBL" id="JAVREY010000048">
    <property type="protein sequence ID" value="MDT0467119.1"/>
    <property type="molecule type" value="Genomic_DNA"/>
</dbReference>
<accession>A0ABU2U1M1</accession>